<dbReference type="Proteomes" id="UP000316331">
    <property type="component" value="Unassembled WGS sequence"/>
</dbReference>
<reference evidence="3 4" key="1">
    <citation type="submission" date="2019-06" db="EMBL/GenBank/DDBJ databases">
        <title>Sequencing the genomes of 1000 actinobacteria strains.</title>
        <authorList>
            <person name="Klenk H.-P."/>
        </authorList>
    </citation>
    <scope>NUCLEOTIDE SEQUENCE [LARGE SCALE GENOMIC DNA]</scope>
    <source>
        <strain evidence="3 4">DSM 103495</strain>
    </source>
</reference>
<evidence type="ECO:0000313" key="3">
    <source>
        <dbReference type="EMBL" id="TQM33405.1"/>
    </source>
</evidence>
<dbReference type="AlphaFoldDB" id="A0A543FHU5"/>
<evidence type="ECO:0000256" key="1">
    <source>
        <dbReference type="SAM" id="MobiDB-lite"/>
    </source>
</evidence>
<feature type="domain" description="VOC" evidence="2">
    <location>
        <begin position="9"/>
        <end position="125"/>
    </location>
</feature>
<name>A0A543FHU5_9NOCA</name>
<comment type="caution">
    <text evidence="3">The sequence shown here is derived from an EMBL/GenBank/DDBJ whole genome shotgun (WGS) entry which is preliminary data.</text>
</comment>
<dbReference type="PANTHER" id="PTHR33993">
    <property type="entry name" value="GLYOXALASE-RELATED"/>
    <property type="match status" value="1"/>
</dbReference>
<dbReference type="Gene3D" id="3.10.180.10">
    <property type="entry name" value="2,3-Dihydroxybiphenyl 1,2-Dioxygenase, domain 1"/>
    <property type="match status" value="2"/>
</dbReference>
<dbReference type="PANTHER" id="PTHR33993:SF10">
    <property type="entry name" value="CONSERVED PROTEIN"/>
    <property type="match status" value="1"/>
</dbReference>
<sequence length="260" mass="26502">MQAAFAAGAPCWFDVTAPDIPASAEFYTALFGWTAEDQGAEAGHYTILRQGDAQVAGIAPAAAPDGSTFPAAWTPYFSVADAAATVAAARDAGASVFCEPMDVFGRLTFAVLTDPAGADYAVAQLITHPGTQNWGGVNGPCWVEYAAPGAPADAMAHYAKVLGWKHTNAAWETATENPYQALSPGSGGHEFGGAHHAQPGEPAPSWSTTIRVADVDAVVARAAELGGKLLAEPEDMPGPSRVAALADPAGAAFAIMSFGA</sequence>
<dbReference type="InterPro" id="IPR052164">
    <property type="entry name" value="Anthracycline_SecMetBiosynth"/>
</dbReference>
<dbReference type="RefSeq" id="WP_141811176.1">
    <property type="nucleotide sequence ID" value="NZ_VFPG01000001.1"/>
</dbReference>
<dbReference type="PROSITE" id="PS51819">
    <property type="entry name" value="VOC"/>
    <property type="match status" value="2"/>
</dbReference>
<evidence type="ECO:0000259" key="2">
    <source>
        <dbReference type="PROSITE" id="PS51819"/>
    </source>
</evidence>
<dbReference type="Pfam" id="PF00903">
    <property type="entry name" value="Glyoxalase"/>
    <property type="match status" value="2"/>
</dbReference>
<protein>
    <recommendedName>
        <fullName evidence="2">VOC domain-containing protein</fullName>
    </recommendedName>
</protein>
<feature type="domain" description="VOC" evidence="2">
    <location>
        <begin position="139"/>
        <end position="258"/>
    </location>
</feature>
<organism evidence="3 4">
    <name type="scientific">Nocardia bhagyanarayanae</name>
    <dbReference type="NCBI Taxonomy" id="1215925"/>
    <lineage>
        <taxon>Bacteria</taxon>
        <taxon>Bacillati</taxon>
        <taxon>Actinomycetota</taxon>
        <taxon>Actinomycetes</taxon>
        <taxon>Mycobacteriales</taxon>
        <taxon>Nocardiaceae</taxon>
        <taxon>Nocardia</taxon>
    </lineage>
</organism>
<dbReference type="InterPro" id="IPR029068">
    <property type="entry name" value="Glyas_Bleomycin-R_OHBP_Dase"/>
</dbReference>
<feature type="region of interest" description="Disordered" evidence="1">
    <location>
        <begin position="178"/>
        <end position="205"/>
    </location>
</feature>
<dbReference type="CDD" id="cd07247">
    <property type="entry name" value="SgaA_N_like"/>
    <property type="match status" value="1"/>
</dbReference>
<gene>
    <name evidence="3" type="ORF">FB390_5134</name>
</gene>
<proteinExistence type="predicted"/>
<dbReference type="OrthoDB" id="9793039at2"/>
<dbReference type="EMBL" id="VFPG01000001">
    <property type="protein sequence ID" value="TQM33405.1"/>
    <property type="molecule type" value="Genomic_DNA"/>
</dbReference>
<keyword evidence="4" id="KW-1185">Reference proteome</keyword>
<dbReference type="SUPFAM" id="SSF54593">
    <property type="entry name" value="Glyoxalase/Bleomycin resistance protein/Dihydroxybiphenyl dioxygenase"/>
    <property type="match status" value="2"/>
</dbReference>
<evidence type="ECO:0000313" key="4">
    <source>
        <dbReference type="Proteomes" id="UP000316331"/>
    </source>
</evidence>
<dbReference type="InterPro" id="IPR037523">
    <property type="entry name" value="VOC_core"/>
</dbReference>
<dbReference type="InterPro" id="IPR004360">
    <property type="entry name" value="Glyas_Fos-R_dOase_dom"/>
</dbReference>
<accession>A0A543FHU5</accession>